<feature type="transmembrane region" description="Helical" evidence="6">
    <location>
        <begin position="325"/>
        <end position="344"/>
    </location>
</feature>
<feature type="transmembrane region" description="Helical" evidence="6">
    <location>
        <begin position="217"/>
        <end position="239"/>
    </location>
</feature>
<dbReference type="InterPro" id="IPR036259">
    <property type="entry name" value="MFS_trans_sf"/>
</dbReference>
<feature type="transmembrane region" description="Helical" evidence="6">
    <location>
        <begin position="122"/>
        <end position="141"/>
    </location>
</feature>
<feature type="transmembrane region" description="Helical" evidence="6">
    <location>
        <begin position="672"/>
        <end position="695"/>
    </location>
</feature>
<evidence type="ECO:0000256" key="5">
    <source>
        <dbReference type="ARBA" id="ARBA00023136"/>
    </source>
</evidence>
<evidence type="ECO:0000313" key="8">
    <source>
        <dbReference type="EMBL" id="EGO19880.1"/>
    </source>
</evidence>
<keyword evidence="2" id="KW-0813">Transport</keyword>
<evidence type="ECO:0000256" key="4">
    <source>
        <dbReference type="ARBA" id="ARBA00022989"/>
    </source>
</evidence>
<evidence type="ECO:0000256" key="3">
    <source>
        <dbReference type="ARBA" id="ARBA00022692"/>
    </source>
</evidence>
<dbReference type="GO" id="GO:0022857">
    <property type="term" value="F:transmembrane transporter activity"/>
    <property type="evidence" value="ECO:0007669"/>
    <property type="project" value="InterPro"/>
</dbReference>
<dbReference type="Pfam" id="PF07690">
    <property type="entry name" value="MFS_1"/>
    <property type="match status" value="2"/>
</dbReference>
<feature type="transmembrane region" description="Helical" evidence="6">
    <location>
        <begin position="509"/>
        <end position="527"/>
    </location>
</feature>
<feature type="transmembrane region" description="Helical" evidence="6">
    <location>
        <begin position="293"/>
        <end position="313"/>
    </location>
</feature>
<sequence>MSSNLYDPEAKAGSVHEIEIKGTNDVNNVLSDSEDRKGHSDRTSLEKKFLRKLDIRMSVLVLIYILNYIDRTNTSSARLQGFEQDLHLQGQQFSTIMSILFVGYIIMQVPSNMFLNWMGRPSIYLPACMSIWGVISILTGVTENFVGALLTRFFIGFVEAAFFPGALFLISRWYKRDEVGLRTSILYCGSLISNGFGALIASGILADMQGKLGHAAWRWLFYIEGSITIFVAICAMFILPDFPENTRWLTPEERQLAITRLQEDVAKSSLDIDLNVYVSPLQGLWMGLTDWRMWWFAAAAVFQLLAQSFYIFFPTLSATMGYGTTISLLLCAPPWVFSALLAFVVSRYSDKTKQRFIFIAVSEVFGIVGFIISICTMHIAARYISLFLMAQTYAGLIVFYAWMSNTFPWPPAKRAVCLGFMNGFSQIGNISGSYIWPSTWGPTYRYSYAICIVAAVVFAVMCYVMSAHLISLNKKIEKEEEDNGVLTPGFSSARLQGFQQDLHLQGQQYPTVLSVLYVGYIIMQVPSNMFLNWLGRPSIYIPSCVVIWGTISILIGVTENYIGVLLARFFLGTVESAFFPGALFIISCWYKRDEIGLRTSILDCGSLISNGFGALAASGILSVFYTWMSNTFPWSPAKRAVCLAFMNSISQLGNVCGSYVWPSTWGPSYRYSYAICIASTVLFIIMCWVMSMHLATLNKKMAKEEEERGALTPGFRYLV</sequence>
<dbReference type="FunFam" id="1.20.1250.20:FF:000057">
    <property type="entry name" value="MFS general substrate transporter"/>
    <property type="match status" value="1"/>
</dbReference>
<evidence type="ECO:0000256" key="2">
    <source>
        <dbReference type="ARBA" id="ARBA00022448"/>
    </source>
</evidence>
<dbReference type="InterPro" id="IPR020846">
    <property type="entry name" value="MFS_dom"/>
</dbReference>
<gene>
    <name evidence="8" type="ORF">SERLADRAFT_442699</name>
</gene>
<dbReference type="SUPFAM" id="SSF103473">
    <property type="entry name" value="MFS general substrate transporter"/>
    <property type="match status" value="3"/>
</dbReference>
<reference evidence="8" key="1">
    <citation type="submission" date="2011-04" db="EMBL/GenBank/DDBJ databases">
        <title>Evolution of plant cell wall degrading machinery underlies the functional diversity of forest fungi.</title>
        <authorList>
            <consortium name="US DOE Joint Genome Institute (JGI-PGF)"/>
            <person name="Eastwood D.C."/>
            <person name="Floudas D."/>
            <person name="Binder M."/>
            <person name="Majcherczyk A."/>
            <person name="Schneider P."/>
            <person name="Aerts A."/>
            <person name="Asiegbu F.O."/>
            <person name="Baker S.E."/>
            <person name="Barry K."/>
            <person name="Bendiksby M."/>
            <person name="Blumentritt M."/>
            <person name="Coutinho P.M."/>
            <person name="Cullen D."/>
            <person name="Cullen D."/>
            <person name="Gathman A."/>
            <person name="Goodell B."/>
            <person name="Henrissat B."/>
            <person name="Ihrmark K."/>
            <person name="Kauserud H."/>
            <person name="Kohler A."/>
            <person name="LaButti K."/>
            <person name="Lapidus A."/>
            <person name="Lavin J.L."/>
            <person name="Lee Y.-H."/>
            <person name="Lindquist E."/>
            <person name="Lilly W."/>
            <person name="Lucas S."/>
            <person name="Morin E."/>
            <person name="Murat C."/>
            <person name="Oguiza J.A."/>
            <person name="Park J."/>
            <person name="Pisabarro A.G."/>
            <person name="Riley R."/>
            <person name="Rosling A."/>
            <person name="Salamov A."/>
            <person name="Schmidt O."/>
            <person name="Schmutz J."/>
            <person name="Skrede I."/>
            <person name="Stenlid J."/>
            <person name="Wiebenga A."/>
            <person name="Xie X."/>
            <person name="Kues U."/>
            <person name="Hibbett D.S."/>
            <person name="Hoffmeister D."/>
            <person name="Hogberg N."/>
            <person name="Martin F."/>
            <person name="Grigoriev I.V."/>
            <person name="Watkinson S.C."/>
        </authorList>
    </citation>
    <scope>NUCLEOTIDE SEQUENCE</scope>
    <source>
        <strain evidence="8">S7.9</strain>
    </source>
</reference>
<feature type="transmembrane region" description="Helical" evidence="6">
    <location>
        <begin position="153"/>
        <end position="173"/>
    </location>
</feature>
<feature type="transmembrane region" description="Helical" evidence="6">
    <location>
        <begin position="569"/>
        <end position="587"/>
    </location>
</feature>
<feature type="domain" description="Major facilitator superfamily (MFS) profile" evidence="7">
    <location>
        <begin position="56"/>
        <end position="470"/>
    </location>
</feature>
<evidence type="ECO:0000259" key="7">
    <source>
        <dbReference type="PROSITE" id="PS50850"/>
    </source>
</evidence>
<dbReference type="GeneID" id="18815771"/>
<feature type="transmembrane region" description="Helical" evidence="6">
    <location>
        <begin position="539"/>
        <end position="557"/>
    </location>
</feature>
<dbReference type="Gene3D" id="1.20.1250.20">
    <property type="entry name" value="MFS general substrate transporter like domains"/>
    <property type="match status" value="3"/>
</dbReference>
<feature type="transmembrane region" description="Helical" evidence="6">
    <location>
        <begin position="386"/>
        <end position="403"/>
    </location>
</feature>
<keyword evidence="3 6" id="KW-0812">Transmembrane</keyword>
<proteinExistence type="predicted"/>
<dbReference type="PROSITE" id="PS50850">
    <property type="entry name" value="MFS"/>
    <property type="match status" value="1"/>
</dbReference>
<evidence type="ECO:0000256" key="1">
    <source>
        <dbReference type="ARBA" id="ARBA00004141"/>
    </source>
</evidence>
<organism>
    <name type="scientific">Serpula lacrymans var. lacrymans (strain S7.9)</name>
    <name type="common">Dry rot fungus</name>
    <dbReference type="NCBI Taxonomy" id="578457"/>
    <lineage>
        <taxon>Eukaryota</taxon>
        <taxon>Fungi</taxon>
        <taxon>Dikarya</taxon>
        <taxon>Basidiomycota</taxon>
        <taxon>Agaricomycotina</taxon>
        <taxon>Agaricomycetes</taxon>
        <taxon>Agaricomycetidae</taxon>
        <taxon>Boletales</taxon>
        <taxon>Coniophorineae</taxon>
        <taxon>Serpulaceae</taxon>
        <taxon>Serpula</taxon>
    </lineage>
</organism>
<dbReference type="HOGENOM" id="CLU_001265_0_6_1"/>
<dbReference type="InterPro" id="IPR011701">
    <property type="entry name" value="MFS"/>
</dbReference>
<name>F8PAP2_SERL9</name>
<feature type="transmembrane region" description="Helical" evidence="6">
    <location>
        <begin position="447"/>
        <end position="470"/>
    </location>
</feature>
<accession>F8PAP2</accession>
<evidence type="ECO:0000256" key="6">
    <source>
        <dbReference type="SAM" id="Phobius"/>
    </source>
</evidence>
<feature type="transmembrane region" description="Helical" evidence="6">
    <location>
        <begin position="640"/>
        <end position="660"/>
    </location>
</feature>
<dbReference type="AlphaFoldDB" id="F8PAP2"/>
<keyword evidence="5 6" id="KW-0472">Membrane</keyword>
<feature type="transmembrane region" description="Helical" evidence="6">
    <location>
        <begin position="185"/>
        <end position="205"/>
    </location>
</feature>
<protein>
    <recommendedName>
        <fullName evidence="7">Major facilitator superfamily (MFS) profile domain-containing protein</fullName>
    </recommendedName>
</protein>
<dbReference type="PANTHER" id="PTHR43791:SF6">
    <property type="entry name" value="TRANSPORTER, PUTATIVE (AFU_ORTHOLOGUE AFUA_1G16690)-RELATED"/>
    <property type="match status" value="1"/>
</dbReference>
<feature type="transmembrane region" description="Helical" evidence="6">
    <location>
        <begin position="356"/>
        <end position="380"/>
    </location>
</feature>
<comment type="subcellular location">
    <subcellularLocation>
        <location evidence="1">Membrane</location>
        <topology evidence="1">Multi-pass membrane protein</topology>
    </subcellularLocation>
</comment>
<feature type="transmembrane region" description="Helical" evidence="6">
    <location>
        <begin position="607"/>
        <end position="628"/>
    </location>
</feature>
<dbReference type="FunFam" id="1.20.1250.20:FF:000013">
    <property type="entry name" value="MFS general substrate transporter"/>
    <property type="match status" value="1"/>
</dbReference>
<dbReference type="RefSeq" id="XP_007323315.1">
    <property type="nucleotide sequence ID" value="XM_007323253.1"/>
</dbReference>
<dbReference type="Proteomes" id="UP000008064">
    <property type="component" value="Unassembled WGS sequence"/>
</dbReference>
<dbReference type="GO" id="GO:0016020">
    <property type="term" value="C:membrane"/>
    <property type="evidence" value="ECO:0007669"/>
    <property type="project" value="UniProtKB-SubCell"/>
</dbReference>
<dbReference type="EMBL" id="GL945442">
    <property type="protein sequence ID" value="EGO19880.1"/>
    <property type="molecule type" value="Genomic_DNA"/>
</dbReference>
<feature type="transmembrane region" description="Helical" evidence="6">
    <location>
        <begin position="89"/>
        <end position="110"/>
    </location>
</feature>
<dbReference type="KEGG" id="sla:SERLADRAFT_442699"/>
<dbReference type="PANTHER" id="PTHR43791">
    <property type="entry name" value="PERMEASE-RELATED"/>
    <property type="match status" value="1"/>
</dbReference>
<feature type="transmembrane region" description="Helical" evidence="6">
    <location>
        <begin position="415"/>
        <end position="435"/>
    </location>
</feature>
<keyword evidence="4 6" id="KW-1133">Transmembrane helix</keyword>
<dbReference type="OrthoDB" id="2985014at2759"/>